<gene>
    <name evidence="4" type="ORF">E0W60_30265</name>
</gene>
<dbReference type="InterPro" id="IPR015797">
    <property type="entry name" value="NUDIX_hydrolase-like_dom_sf"/>
</dbReference>
<dbReference type="EMBL" id="CP038636">
    <property type="protein sequence ID" value="QBY55355.1"/>
    <property type="molecule type" value="Genomic_DNA"/>
</dbReference>
<dbReference type="PANTHER" id="PTHR21340">
    <property type="entry name" value="DIADENOSINE 5,5-P1,P4-TETRAPHOSPHATE PYROPHOSPHOHYDROLASE MUTT"/>
    <property type="match status" value="1"/>
</dbReference>
<dbReference type="GO" id="GO:0006754">
    <property type="term" value="P:ATP biosynthetic process"/>
    <property type="evidence" value="ECO:0007669"/>
    <property type="project" value="TreeGrafter"/>
</dbReference>
<keyword evidence="2" id="KW-0378">Hydrolase</keyword>
<dbReference type="Gene3D" id="3.90.79.10">
    <property type="entry name" value="Nucleoside Triphosphate Pyrophosphohydrolase"/>
    <property type="match status" value="1"/>
</dbReference>
<reference evidence="4 5" key="1">
    <citation type="submission" date="2019-03" db="EMBL/GenBank/DDBJ databases">
        <title>Efficiently degradation of phenoxyalkanoic acid herbicides by Cupriavidus oxalaticus strain X32.</title>
        <authorList>
            <person name="Sheng X."/>
        </authorList>
    </citation>
    <scope>NUCLEOTIDE SEQUENCE [LARGE SCALE GENOMIC DNA]</scope>
    <source>
        <strain evidence="4 5">X32</strain>
        <plasmid evidence="4 5">unnamed1</plasmid>
    </source>
</reference>
<feature type="domain" description="Nudix hydrolase" evidence="3">
    <location>
        <begin position="3"/>
        <end position="134"/>
    </location>
</feature>
<dbReference type="InterPro" id="IPR020084">
    <property type="entry name" value="NUDIX_hydrolase_CS"/>
</dbReference>
<evidence type="ECO:0000313" key="4">
    <source>
        <dbReference type="EMBL" id="QBY55355.1"/>
    </source>
</evidence>
<dbReference type="AlphaFoldDB" id="A0A4P7LHT5"/>
<dbReference type="Proteomes" id="UP000295294">
    <property type="component" value="Plasmid unnamed1"/>
</dbReference>
<evidence type="ECO:0000256" key="2">
    <source>
        <dbReference type="ARBA" id="ARBA00022801"/>
    </source>
</evidence>
<keyword evidence="4" id="KW-0614">Plasmid</keyword>
<dbReference type="KEGG" id="cox:E0W60_30265"/>
<dbReference type="InterPro" id="IPR000086">
    <property type="entry name" value="NUDIX_hydrolase_dom"/>
</dbReference>
<organism evidence="4 5">
    <name type="scientific">Cupriavidus oxalaticus</name>
    <dbReference type="NCBI Taxonomy" id="96344"/>
    <lineage>
        <taxon>Bacteria</taxon>
        <taxon>Pseudomonadati</taxon>
        <taxon>Pseudomonadota</taxon>
        <taxon>Betaproteobacteria</taxon>
        <taxon>Burkholderiales</taxon>
        <taxon>Burkholderiaceae</taxon>
        <taxon>Cupriavidus</taxon>
    </lineage>
</organism>
<dbReference type="GO" id="GO:0006167">
    <property type="term" value="P:AMP biosynthetic process"/>
    <property type="evidence" value="ECO:0007669"/>
    <property type="project" value="TreeGrafter"/>
</dbReference>
<accession>A0A4P7LHT5</accession>
<protein>
    <submittedName>
        <fullName evidence="4">NUDIX domain-containing protein</fullName>
    </submittedName>
</protein>
<evidence type="ECO:0000256" key="1">
    <source>
        <dbReference type="ARBA" id="ARBA00001946"/>
    </source>
</evidence>
<dbReference type="InterPro" id="IPR051325">
    <property type="entry name" value="Nudix_hydrolase_domain"/>
</dbReference>
<evidence type="ECO:0000259" key="3">
    <source>
        <dbReference type="PROSITE" id="PS51462"/>
    </source>
</evidence>
<dbReference type="PROSITE" id="PS51462">
    <property type="entry name" value="NUDIX"/>
    <property type="match status" value="1"/>
</dbReference>
<dbReference type="Pfam" id="PF00293">
    <property type="entry name" value="NUDIX"/>
    <property type="match status" value="1"/>
</dbReference>
<sequence length="140" mass="15985">MRLIKHSAGLVVLRPTVGQWLCLVLRAYRNWDMPKGIPEPNEEPLSAAMREAREETGLSTLELRWGKDYRETEPYTNGKIARFYLAASPSGEVRLPISAELGRPEHHEFRWVTFAEAQQLLPSRFEPILEWAQSMAGPPS</sequence>
<dbReference type="GO" id="GO:0004081">
    <property type="term" value="F:bis(5'-nucleosyl)-tetraphosphatase (asymmetrical) activity"/>
    <property type="evidence" value="ECO:0007669"/>
    <property type="project" value="TreeGrafter"/>
</dbReference>
<comment type="cofactor">
    <cofactor evidence="1">
        <name>Mg(2+)</name>
        <dbReference type="ChEBI" id="CHEBI:18420"/>
    </cofactor>
</comment>
<geneLocation type="plasmid" evidence="4">
    <name>unnamed1</name>
</geneLocation>
<dbReference type="PROSITE" id="PS00893">
    <property type="entry name" value="NUDIX_BOX"/>
    <property type="match status" value="1"/>
</dbReference>
<dbReference type="RefSeq" id="WP_135706604.1">
    <property type="nucleotide sequence ID" value="NZ_CP038636.1"/>
</dbReference>
<dbReference type="PANTHER" id="PTHR21340:SF0">
    <property type="entry name" value="BIS(5'-NUCLEOSYL)-TETRAPHOSPHATASE [ASYMMETRICAL]"/>
    <property type="match status" value="1"/>
</dbReference>
<dbReference type="SUPFAM" id="SSF55811">
    <property type="entry name" value="Nudix"/>
    <property type="match status" value="1"/>
</dbReference>
<dbReference type="OrthoDB" id="5511555at2"/>
<evidence type="ECO:0000313" key="5">
    <source>
        <dbReference type="Proteomes" id="UP000295294"/>
    </source>
</evidence>
<proteinExistence type="predicted"/>
<name>A0A4P7LHT5_9BURK</name>